<dbReference type="Gene3D" id="1.20.1280.50">
    <property type="match status" value="1"/>
</dbReference>
<dbReference type="InterPro" id="IPR032675">
    <property type="entry name" value="LRR_dom_sf"/>
</dbReference>
<proteinExistence type="predicted"/>
<sequence>MQTDATSTNANSQAATGRGALLPCPDCNFDFGASQNKIRRAPEALYAHYSKQNGYPSAQEETLIKTGIIEALAQISVINSRIDRLNAMVGLLVEERARIEDIAGEYRTMLRPINRLPSELLTRIFLFSTDIATVDISNGFRGPQPPTSLDPLKHPWVLSQVCQSWRRLALDTPSLWSLISFTFPSNNKGSHSKAVLRAKLHRLQLQLQRTAKHPIDIVTQTPDPKSTAIERFLSPLCYHSPNWRHLRIELHGDLFRPWTSSITGRLQSLESLHVKFIGPISDDSGDFECLQYAPQLKSLVFSADHRISDAVWYPRKLRLPYEQITRYSWQDLDLDGMLQSVLERYVTISHNALYLLTELEFCRLSLHSKSVIRYQSLPSPQDPLHSRLLVSFGRLVELELLNVDAAARKGIHVVLLFIRAPSLKKLTISSSGQDPTTFSTFFMYRQQLVSLSIHRVEMPPDDFAAVLTLLPSLRELSFGVPQVYGISNEYLSLLGQTDPSSGWFSVVPILQTLSLLPAGHFSSTYTTEVLVKVLEDRWRHTVPEPRESAAAIYSQLVSVHLDKDVDDERLDRLRSEGLRIEVWEGGWDGSM</sequence>
<keyword evidence="2" id="KW-1185">Reference proteome</keyword>
<gene>
    <name evidence="1" type="ORF">AAF712_010748</name>
</gene>
<protein>
    <recommendedName>
        <fullName evidence="3">F-box domain-containing protein</fullName>
    </recommendedName>
</protein>
<dbReference type="SUPFAM" id="SSF52047">
    <property type="entry name" value="RNI-like"/>
    <property type="match status" value="1"/>
</dbReference>
<dbReference type="InterPro" id="IPR036047">
    <property type="entry name" value="F-box-like_dom_sf"/>
</dbReference>
<dbReference type="SUPFAM" id="SSF81383">
    <property type="entry name" value="F-box domain"/>
    <property type="match status" value="1"/>
</dbReference>
<evidence type="ECO:0000313" key="2">
    <source>
        <dbReference type="Proteomes" id="UP001437256"/>
    </source>
</evidence>
<comment type="caution">
    <text evidence="1">The sequence shown here is derived from an EMBL/GenBank/DDBJ whole genome shotgun (WGS) entry which is preliminary data.</text>
</comment>
<dbReference type="Gene3D" id="3.80.10.10">
    <property type="entry name" value="Ribonuclease Inhibitor"/>
    <property type="match status" value="1"/>
</dbReference>
<evidence type="ECO:0008006" key="3">
    <source>
        <dbReference type="Google" id="ProtNLM"/>
    </source>
</evidence>
<dbReference type="EMBL" id="JBBXMP010000106">
    <property type="protein sequence ID" value="KAL0062402.1"/>
    <property type="molecule type" value="Genomic_DNA"/>
</dbReference>
<dbReference type="PANTHER" id="PTHR38926">
    <property type="entry name" value="F-BOX DOMAIN CONTAINING PROTEIN, EXPRESSED"/>
    <property type="match status" value="1"/>
</dbReference>
<organism evidence="1 2">
    <name type="scientific">Marasmius tenuissimus</name>
    <dbReference type="NCBI Taxonomy" id="585030"/>
    <lineage>
        <taxon>Eukaryota</taxon>
        <taxon>Fungi</taxon>
        <taxon>Dikarya</taxon>
        <taxon>Basidiomycota</taxon>
        <taxon>Agaricomycotina</taxon>
        <taxon>Agaricomycetes</taxon>
        <taxon>Agaricomycetidae</taxon>
        <taxon>Agaricales</taxon>
        <taxon>Marasmiineae</taxon>
        <taxon>Marasmiaceae</taxon>
        <taxon>Marasmius</taxon>
    </lineage>
</organism>
<evidence type="ECO:0000313" key="1">
    <source>
        <dbReference type="EMBL" id="KAL0062402.1"/>
    </source>
</evidence>
<reference evidence="1 2" key="1">
    <citation type="submission" date="2024-05" db="EMBL/GenBank/DDBJ databases">
        <title>A draft genome resource for the thread blight pathogen Marasmius tenuissimus strain MS-2.</title>
        <authorList>
            <person name="Yulfo-Soto G.E."/>
            <person name="Baruah I.K."/>
            <person name="Amoako-Attah I."/>
            <person name="Bukari Y."/>
            <person name="Meinhardt L.W."/>
            <person name="Bailey B.A."/>
            <person name="Cohen S.P."/>
        </authorList>
    </citation>
    <scope>NUCLEOTIDE SEQUENCE [LARGE SCALE GENOMIC DNA]</scope>
    <source>
        <strain evidence="1 2">MS-2</strain>
    </source>
</reference>
<dbReference type="Proteomes" id="UP001437256">
    <property type="component" value="Unassembled WGS sequence"/>
</dbReference>
<dbReference type="PANTHER" id="PTHR38926:SF5">
    <property type="entry name" value="F-BOX AND LEUCINE-RICH REPEAT PROTEIN 6"/>
    <property type="match status" value="1"/>
</dbReference>
<name>A0ABR2ZL57_9AGAR</name>
<accession>A0ABR2ZL57</accession>